<dbReference type="AlphaFoldDB" id="A0A3P3QF84"/>
<sequence>MANTDPQLALADIQEPVLNTFWPPAPGWWLLTVVLILVLAYGFRFFWIGWQKALPLRQAKAELRLIKAPGQSAELNELLKRLLRCYSPRHQALSAPVKQWQDFLQQQLPQQPLPDLQSLLYKPDPAEADFSLYLQFVTTWLNKVSVKQLEQL</sequence>
<keyword evidence="1" id="KW-0812">Transmembrane</keyword>
<keyword evidence="1" id="KW-0472">Membrane</keyword>
<dbReference type="OrthoDB" id="283083at2"/>
<accession>A0A3P3QF84</accession>
<keyword evidence="3" id="KW-1185">Reference proteome</keyword>
<dbReference type="EMBL" id="RRCF01000005">
    <property type="protein sequence ID" value="RRJ18973.1"/>
    <property type="molecule type" value="Genomic_DNA"/>
</dbReference>
<gene>
    <name evidence="2" type="ORF">EIK76_15610</name>
</gene>
<feature type="transmembrane region" description="Helical" evidence="1">
    <location>
        <begin position="28"/>
        <end position="50"/>
    </location>
</feature>
<protein>
    <submittedName>
        <fullName evidence="2">DUF4381 domain-containing protein</fullName>
    </submittedName>
</protein>
<name>A0A3P3QF84_9GAMM</name>
<dbReference type="RefSeq" id="WP_052749270.1">
    <property type="nucleotide sequence ID" value="NZ_LAVS01000009.1"/>
</dbReference>
<keyword evidence="1" id="KW-1133">Transmembrane helix</keyword>
<evidence type="ECO:0000256" key="1">
    <source>
        <dbReference type="SAM" id="Phobius"/>
    </source>
</evidence>
<evidence type="ECO:0000313" key="2">
    <source>
        <dbReference type="EMBL" id="RRJ18973.1"/>
    </source>
</evidence>
<dbReference type="InterPro" id="IPR025489">
    <property type="entry name" value="DUF4381"/>
</dbReference>
<organism evidence="2 3">
    <name type="scientific">Rheinheimera mesophila</name>
    <dbReference type="NCBI Taxonomy" id="1547515"/>
    <lineage>
        <taxon>Bacteria</taxon>
        <taxon>Pseudomonadati</taxon>
        <taxon>Pseudomonadota</taxon>
        <taxon>Gammaproteobacteria</taxon>
        <taxon>Chromatiales</taxon>
        <taxon>Chromatiaceae</taxon>
        <taxon>Rheinheimera</taxon>
    </lineage>
</organism>
<evidence type="ECO:0000313" key="3">
    <source>
        <dbReference type="Proteomes" id="UP000276260"/>
    </source>
</evidence>
<reference evidence="2 3" key="1">
    <citation type="submission" date="2018-11" db="EMBL/GenBank/DDBJ databases">
        <title>Draft genome analysis of Rheinheimera mesophila isolated from an industrial waste site.</title>
        <authorList>
            <person name="Yu Q."/>
            <person name="Qi Y."/>
            <person name="Zhang H."/>
            <person name="Lu Y."/>
            <person name="Pu J."/>
        </authorList>
    </citation>
    <scope>NUCLEOTIDE SEQUENCE [LARGE SCALE GENOMIC DNA]</scope>
    <source>
        <strain evidence="2 3">IITR13</strain>
    </source>
</reference>
<comment type="caution">
    <text evidence="2">The sequence shown here is derived from an EMBL/GenBank/DDBJ whole genome shotgun (WGS) entry which is preliminary data.</text>
</comment>
<dbReference type="Pfam" id="PF14316">
    <property type="entry name" value="DUF4381"/>
    <property type="match status" value="1"/>
</dbReference>
<proteinExistence type="predicted"/>
<dbReference type="Proteomes" id="UP000276260">
    <property type="component" value="Unassembled WGS sequence"/>
</dbReference>